<feature type="compositionally biased region" description="Polar residues" evidence="1">
    <location>
        <begin position="317"/>
        <end position="340"/>
    </location>
</feature>
<feature type="transmembrane region" description="Helical" evidence="2">
    <location>
        <begin position="228"/>
        <end position="250"/>
    </location>
</feature>
<dbReference type="EMBL" id="JAUJLE010000009">
    <property type="protein sequence ID" value="KAK1011685.1"/>
    <property type="molecule type" value="Genomic_DNA"/>
</dbReference>
<feature type="transmembrane region" description="Helical" evidence="2">
    <location>
        <begin position="191"/>
        <end position="208"/>
    </location>
</feature>
<dbReference type="AlphaFoldDB" id="A0AAN6R171"/>
<keyword evidence="2" id="KW-1133">Transmembrane helix</keyword>
<dbReference type="InterPro" id="IPR056019">
    <property type="entry name" value="DUF7598"/>
</dbReference>
<proteinExistence type="predicted"/>
<evidence type="ECO:0000313" key="5">
    <source>
        <dbReference type="Proteomes" id="UP001175353"/>
    </source>
</evidence>
<evidence type="ECO:0000256" key="2">
    <source>
        <dbReference type="SAM" id="Phobius"/>
    </source>
</evidence>
<sequence length="414" mass="45578">MASHDREFQTSHGDEKRPASARLEREVRECIYSGEPSRNTPPKASHVLATLADREVKAPLQEYRPASLTARRLLYLPIEAHHIDTVTSKITHSRATISNKTSSMTLSPKSLAGPGYIILNGIRVMNIISLLAVVTASVVMLVKTSLESNFFFFDAVSHVLTAITGMFLLVSELSLFRPYFARSWPLLSPSHGFVTLALAMIVLGINMLGNLNKYPTSQASLGLAFWRIVIGSGIIIFILGFVNLIASYVFRDRSKGVTARQVRAHGAVAVHQTPMPYTRTPPAPELAQSYIRTPTTPSKSSNPFHIFTSERRQSLLPSYHSNSPISSPVKETNSPSSKYSRATDCTKKHGFSFIGRNRQSVGPKLPVNAPGREMEISAPMGVNPQFAHLVQRPDSAMHPSRTGDSEAFRWRAAS</sequence>
<dbReference type="Pfam" id="PF24535">
    <property type="entry name" value="DUF7598"/>
    <property type="match status" value="1"/>
</dbReference>
<keyword evidence="2" id="KW-0812">Transmembrane</keyword>
<keyword evidence="2" id="KW-0472">Membrane</keyword>
<feature type="region of interest" description="Disordered" evidence="1">
    <location>
        <begin position="317"/>
        <end position="343"/>
    </location>
</feature>
<evidence type="ECO:0000256" key="1">
    <source>
        <dbReference type="SAM" id="MobiDB-lite"/>
    </source>
</evidence>
<keyword evidence="5" id="KW-1185">Reference proteome</keyword>
<name>A0AAN6R171_9PEZI</name>
<feature type="region of interest" description="Disordered" evidence="1">
    <location>
        <begin position="394"/>
        <end position="414"/>
    </location>
</feature>
<organism evidence="4 5">
    <name type="scientific">Friedmanniomyces endolithicus</name>
    <dbReference type="NCBI Taxonomy" id="329885"/>
    <lineage>
        <taxon>Eukaryota</taxon>
        <taxon>Fungi</taxon>
        <taxon>Dikarya</taxon>
        <taxon>Ascomycota</taxon>
        <taxon>Pezizomycotina</taxon>
        <taxon>Dothideomycetes</taxon>
        <taxon>Dothideomycetidae</taxon>
        <taxon>Mycosphaerellales</taxon>
        <taxon>Teratosphaeriaceae</taxon>
        <taxon>Friedmanniomyces</taxon>
    </lineage>
</organism>
<reference evidence="4" key="1">
    <citation type="submission" date="2023-06" db="EMBL/GenBank/DDBJ databases">
        <title>Black Yeasts Isolated from many extreme environments.</title>
        <authorList>
            <person name="Coleine C."/>
            <person name="Stajich J.E."/>
            <person name="Selbmann L."/>
        </authorList>
    </citation>
    <scope>NUCLEOTIDE SEQUENCE</scope>
    <source>
        <strain evidence="4">CCFEE 5200</strain>
    </source>
</reference>
<comment type="caution">
    <text evidence="4">The sequence shown here is derived from an EMBL/GenBank/DDBJ whole genome shotgun (WGS) entry which is preliminary data.</text>
</comment>
<feature type="transmembrane region" description="Helical" evidence="2">
    <location>
        <begin position="150"/>
        <end position="170"/>
    </location>
</feature>
<accession>A0AAN6R171</accession>
<feature type="transmembrane region" description="Helical" evidence="2">
    <location>
        <begin position="124"/>
        <end position="144"/>
    </location>
</feature>
<feature type="region of interest" description="Disordered" evidence="1">
    <location>
        <begin position="1"/>
        <end position="24"/>
    </location>
</feature>
<evidence type="ECO:0000259" key="3">
    <source>
        <dbReference type="Pfam" id="PF24535"/>
    </source>
</evidence>
<evidence type="ECO:0000313" key="4">
    <source>
        <dbReference type="EMBL" id="KAK1011685.1"/>
    </source>
</evidence>
<protein>
    <recommendedName>
        <fullName evidence="3">DUF7598 domain-containing protein</fullName>
    </recommendedName>
</protein>
<feature type="compositionally biased region" description="Basic and acidic residues" evidence="1">
    <location>
        <begin position="401"/>
        <end position="414"/>
    </location>
</feature>
<gene>
    <name evidence="4" type="ORF">LTR91_002157</name>
</gene>
<dbReference type="Proteomes" id="UP001175353">
    <property type="component" value="Unassembled WGS sequence"/>
</dbReference>
<feature type="domain" description="DUF7598" evidence="3">
    <location>
        <begin position="115"/>
        <end position="249"/>
    </location>
</feature>